<accession>A0A6G1IGX9</accession>
<dbReference type="Pfam" id="PF04880">
    <property type="entry name" value="NUDE_C"/>
    <property type="match status" value="1"/>
</dbReference>
<feature type="domain" description="NUDE" evidence="9">
    <location>
        <begin position="131"/>
        <end position="306"/>
    </location>
</feature>
<feature type="coiled-coil region" evidence="7">
    <location>
        <begin position="26"/>
        <end position="124"/>
    </location>
</feature>
<feature type="region of interest" description="Disordered" evidence="8">
    <location>
        <begin position="369"/>
        <end position="575"/>
    </location>
</feature>
<organism evidence="10 11">
    <name type="scientific">Lentithecium fluviatile CBS 122367</name>
    <dbReference type="NCBI Taxonomy" id="1168545"/>
    <lineage>
        <taxon>Eukaryota</taxon>
        <taxon>Fungi</taxon>
        <taxon>Dikarya</taxon>
        <taxon>Ascomycota</taxon>
        <taxon>Pezizomycotina</taxon>
        <taxon>Dothideomycetes</taxon>
        <taxon>Pleosporomycetidae</taxon>
        <taxon>Pleosporales</taxon>
        <taxon>Massarineae</taxon>
        <taxon>Lentitheciaceae</taxon>
        <taxon>Lentithecium</taxon>
    </lineage>
</organism>
<dbReference type="Proteomes" id="UP000799291">
    <property type="component" value="Unassembled WGS sequence"/>
</dbReference>
<feature type="region of interest" description="Disordered" evidence="8">
    <location>
        <begin position="190"/>
        <end position="350"/>
    </location>
</feature>
<evidence type="ECO:0000256" key="8">
    <source>
        <dbReference type="SAM" id="MobiDB-lite"/>
    </source>
</evidence>
<dbReference type="GO" id="GO:0000132">
    <property type="term" value="P:establishment of mitotic spindle orientation"/>
    <property type="evidence" value="ECO:0007669"/>
    <property type="project" value="TreeGrafter"/>
</dbReference>
<evidence type="ECO:0000256" key="5">
    <source>
        <dbReference type="ARBA" id="ARBA00023054"/>
    </source>
</evidence>
<feature type="compositionally biased region" description="Low complexity" evidence="8">
    <location>
        <begin position="484"/>
        <end position="505"/>
    </location>
</feature>
<dbReference type="EMBL" id="MU005622">
    <property type="protein sequence ID" value="KAF2677486.1"/>
    <property type="molecule type" value="Genomic_DNA"/>
</dbReference>
<feature type="compositionally biased region" description="Polar residues" evidence="8">
    <location>
        <begin position="511"/>
        <end position="520"/>
    </location>
</feature>
<keyword evidence="4" id="KW-0493">Microtubule</keyword>
<dbReference type="AlphaFoldDB" id="A0A6G1IGX9"/>
<feature type="compositionally biased region" description="Low complexity" evidence="8">
    <location>
        <begin position="434"/>
        <end position="459"/>
    </location>
</feature>
<evidence type="ECO:0000256" key="1">
    <source>
        <dbReference type="ARBA" id="ARBA00004245"/>
    </source>
</evidence>
<protein>
    <submittedName>
        <fullName evidence="10">Nuclear distribution protein nude</fullName>
    </submittedName>
</protein>
<dbReference type="InterPro" id="IPR006964">
    <property type="entry name" value="NUDE_dom"/>
</dbReference>
<dbReference type="GO" id="GO:0051642">
    <property type="term" value="P:centrosome localization"/>
    <property type="evidence" value="ECO:0007669"/>
    <property type="project" value="TreeGrafter"/>
</dbReference>
<evidence type="ECO:0000256" key="6">
    <source>
        <dbReference type="ARBA" id="ARBA00023212"/>
    </source>
</evidence>
<dbReference type="GO" id="GO:0000776">
    <property type="term" value="C:kinetochore"/>
    <property type="evidence" value="ECO:0007669"/>
    <property type="project" value="TreeGrafter"/>
</dbReference>
<evidence type="ECO:0000313" key="10">
    <source>
        <dbReference type="EMBL" id="KAF2677486.1"/>
    </source>
</evidence>
<reference evidence="10" key="1">
    <citation type="journal article" date="2020" name="Stud. Mycol.">
        <title>101 Dothideomycetes genomes: a test case for predicting lifestyles and emergence of pathogens.</title>
        <authorList>
            <person name="Haridas S."/>
            <person name="Albert R."/>
            <person name="Binder M."/>
            <person name="Bloem J."/>
            <person name="Labutti K."/>
            <person name="Salamov A."/>
            <person name="Andreopoulos B."/>
            <person name="Baker S."/>
            <person name="Barry K."/>
            <person name="Bills G."/>
            <person name="Bluhm B."/>
            <person name="Cannon C."/>
            <person name="Castanera R."/>
            <person name="Culley D."/>
            <person name="Daum C."/>
            <person name="Ezra D."/>
            <person name="Gonzalez J."/>
            <person name="Henrissat B."/>
            <person name="Kuo A."/>
            <person name="Liang C."/>
            <person name="Lipzen A."/>
            <person name="Lutzoni F."/>
            <person name="Magnuson J."/>
            <person name="Mondo S."/>
            <person name="Nolan M."/>
            <person name="Ohm R."/>
            <person name="Pangilinan J."/>
            <person name="Park H.-J."/>
            <person name="Ramirez L."/>
            <person name="Alfaro M."/>
            <person name="Sun H."/>
            <person name="Tritt A."/>
            <person name="Yoshinaga Y."/>
            <person name="Zwiers L.-H."/>
            <person name="Turgeon B."/>
            <person name="Goodwin S."/>
            <person name="Spatafora J."/>
            <person name="Crous P."/>
            <person name="Grigoriev I."/>
        </authorList>
    </citation>
    <scope>NUCLEOTIDE SEQUENCE</scope>
    <source>
        <strain evidence="10">CBS 122367</strain>
    </source>
</reference>
<dbReference type="Gene3D" id="6.10.250.1080">
    <property type="match status" value="1"/>
</dbReference>
<keyword evidence="11" id="KW-1185">Reference proteome</keyword>
<evidence type="ECO:0000313" key="11">
    <source>
        <dbReference type="Proteomes" id="UP000799291"/>
    </source>
</evidence>
<keyword evidence="5 7" id="KW-0175">Coiled coil</keyword>
<evidence type="ECO:0000259" key="9">
    <source>
        <dbReference type="Pfam" id="PF04880"/>
    </source>
</evidence>
<feature type="compositionally biased region" description="Low complexity" evidence="8">
    <location>
        <begin position="221"/>
        <end position="238"/>
    </location>
</feature>
<evidence type="ECO:0000256" key="3">
    <source>
        <dbReference type="ARBA" id="ARBA00022490"/>
    </source>
</evidence>
<dbReference type="PANTHER" id="PTHR10921">
    <property type="entry name" value="NUCLEAR DISTRIBUTION PROTEIN NUDE HOMOLOG 1"/>
    <property type="match status" value="1"/>
</dbReference>
<dbReference type="GO" id="GO:0008017">
    <property type="term" value="F:microtubule binding"/>
    <property type="evidence" value="ECO:0007669"/>
    <property type="project" value="InterPro"/>
</dbReference>
<dbReference type="InterPro" id="IPR033494">
    <property type="entry name" value="NUDE"/>
</dbReference>
<comment type="similarity">
    <text evidence="2">Belongs to the nudE family.</text>
</comment>
<evidence type="ECO:0000256" key="2">
    <source>
        <dbReference type="ARBA" id="ARBA00007429"/>
    </source>
</evidence>
<dbReference type="PANTHER" id="PTHR10921:SF1">
    <property type="entry name" value="NUCLEAR DISTRIBUTION PROTEIN NUDE HOMOLOG"/>
    <property type="match status" value="1"/>
</dbReference>
<name>A0A6G1IGX9_9PLEO</name>
<dbReference type="GO" id="GO:0047496">
    <property type="term" value="P:vesicle transport along microtubule"/>
    <property type="evidence" value="ECO:0007669"/>
    <property type="project" value="TreeGrafter"/>
</dbReference>
<evidence type="ECO:0000256" key="4">
    <source>
        <dbReference type="ARBA" id="ARBA00022701"/>
    </source>
</evidence>
<dbReference type="GO" id="GO:0007020">
    <property type="term" value="P:microtubule nucleation"/>
    <property type="evidence" value="ECO:0007669"/>
    <property type="project" value="TreeGrafter"/>
</dbReference>
<sequence>MATGTPPPSGGWQSMEEELTYYKTQYETLEVELQEFQASSKELEAELERDVEESEKRERKLQEKVEKMSFEAEEWKSKYKQSKTEANNAQNLLQKEITALRESQRSLQHKLRDIEVQNDDFERQARHQVSSLEGLESKYNVAIERTVMLDEEIKIGEQERQNLRIENQRLRDELSDLRVEAEIVQEKLRLAEESNERHHQRKTSNLLAGDSLRPRSPVSEASTSATTLSSPTAASTPPHTKLETPLPDATPPSPPLSEASVSAKPLPSTPMPARKGSIALDPSATPRPGLYQQRPPRHSRGPSIPMSAKSAFGASGRNTPSIRTTAPAQKGPRPSVGGNAPAGGLPRSGSLYQIRGLIGKMQKLEERVYHARSKLPAPTNTPPRASPRNGSALGHHIPSTVTVRSSRKRSSQMSTASTLNGAGDSGISRLSFGASREPSSSRPSSRASVASQRPSSRSSTRTPLGHYSKPSISGAEGRLPRPRSSMSGQSSGFGHSHSASISSAFREADPDNNSDSSSVATPVARRMTLDKTGIPTPSGIPRRQSAGRRTSLGMIDTDMGPPARPRKMSQVEESF</sequence>
<proteinExistence type="inferred from homology"/>
<dbReference type="GO" id="GO:0005874">
    <property type="term" value="C:microtubule"/>
    <property type="evidence" value="ECO:0007669"/>
    <property type="project" value="UniProtKB-KW"/>
</dbReference>
<feature type="compositionally biased region" description="Polar residues" evidence="8">
    <location>
        <begin position="316"/>
        <end position="327"/>
    </location>
</feature>
<evidence type="ECO:0000256" key="7">
    <source>
        <dbReference type="SAM" id="Coils"/>
    </source>
</evidence>
<dbReference type="GO" id="GO:0007059">
    <property type="term" value="P:chromosome segregation"/>
    <property type="evidence" value="ECO:0007669"/>
    <property type="project" value="TreeGrafter"/>
</dbReference>
<keyword evidence="6" id="KW-0206">Cytoskeleton</keyword>
<gene>
    <name evidence="10" type="ORF">K458DRAFT_319747</name>
</gene>
<comment type="subcellular location">
    <subcellularLocation>
        <location evidence="1">Cytoplasm</location>
        <location evidence="1">Cytoskeleton</location>
    </subcellularLocation>
</comment>
<dbReference type="OrthoDB" id="5877028at2759"/>
<dbReference type="GO" id="GO:0005871">
    <property type="term" value="C:kinesin complex"/>
    <property type="evidence" value="ECO:0007669"/>
    <property type="project" value="TreeGrafter"/>
</dbReference>
<keyword evidence="3" id="KW-0963">Cytoplasm</keyword>